<evidence type="ECO:0000313" key="2">
    <source>
        <dbReference type="EMBL" id="KAG2081915.1"/>
    </source>
</evidence>
<protein>
    <submittedName>
        <fullName evidence="2">Uncharacterized protein</fullName>
    </submittedName>
</protein>
<evidence type="ECO:0000256" key="1">
    <source>
        <dbReference type="SAM" id="MobiDB-lite"/>
    </source>
</evidence>
<evidence type="ECO:0000313" key="3">
    <source>
        <dbReference type="Proteomes" id="UP000823399"/>
    </source>
</evidence>
<dbReference type="RefSeq" id="XP_041284245.1">
    <property type="nucleotide sequence ID" value="XM_041442825.1"/>
</dbReference>
<feature type="region of interest" description="Disordered" evidence="1">
    <location>
        <begin position="33"/>
        <end position="141"/>
    </location>
</feature>
<reference evidence="2" key="1">
    <citation type="journal article" date="2020" name="New Phytol.">
        <title>Comparative genomics reveals dynamic genome evolution in host specialist ectomycorrhizal fungi.</title>
        <authorList>
            <person name="Lofgren L.A."/>
            <person name="Nguyen N.H."/>
            <person name="Vilgalys R."/>
            <person name="Ruytinx J."/>
            <person name="Liao H.L."/>
            <person name="Branco S."/>
            <person name="Kuo A."/>
            <person name="LaButti K."/>
            <person name="Lipzen A."/>
            <person name="Andreopoulos W."/>
            <person name="Pangilinan J."/>
            <person name="Riley R."/>
            <person name="Hundley H."/>
            <person name="Na H."/>
            <person name="Barry K."/>
            <person name="Grigoriev I.V."/>
            <person name="Stajich J.E."/>
            <person name="Kennedy P.G."/>
        </authorList>
    </citation>
    <scope>NUCLEOTIDE SEQUENCE</scope>
    <source>
        <strain evidence="2">FC423</strain>
    </source>
</reference>
<proteinExistence type="predicted"/>
<accession>A0A9P7JKU7</accession>
<sequence length="186" mass="20434">MYSIPLVIDTNGEVLRELQDLVKCFKDFPLPDQASTKQVTEELPSSDQEAVRSTPVASRPTQVAPCPSKVALHPTQVASRPTQVAPRPTKVASCPTQVAPHSKSSVYSMHLAQPSFQDEDDQSVGPVEEDDKGDSDCGEIGDNELMDAIEDIALVDEYRYDIDPDDDLDDIEDDFMPSSPTRCPTR</sequence>
<dbReference type="GeneID" id="64705084"/>
<dbReference type="OrthoDB" id="2976829at2759"/>
<gene>
    <name evidence="2" type="ORF">F5147DRAFT_783486</name>
</gene>
<dbReference type="Proteomes" id="UP000823399">
    <property type="component" value="Unassembled WGS sequence"/>
</dbReference>
<feature type="compositionally biased region" description="Polar residues" evidence="1">
    <location>
        <begin position="33"/>
        <end position="48"/>
    </location>
</feature>
<name>A0A9P7JKU7_9AGAM</name>
<dbReference type="EMBL" id="JABBWM010000368">
    <property type="protein sequence ID" value="KAG2081915.1"/>
    <property type="molecule type" value="Genomic_DNA"/>
</dbReference>
<feature type="compositionally biased region" description="Acidic residues" evidence="1">
    <location>
        <begin position="163"/>
        <end position="175"/>
    </location>
</feature>
<feature type="compositionally biased region" description="Acidic residues" evidence="1">
    <location>
        <begin position="117"/>
        <end position="141"/>
    </location>
</feature>
<feature type="region of interest" description="Disordered" evidence="1">
    <location>
        <begin position="162"/>
        <end position="186"/>
    </location>
</feature>
<keyword evidence="3" id="KW-1185">Reference proteome</keyword>
<organism evidence="2 3">
    <name type="scientific">Suillus discolor</name>
    <dbReference type="NCBI Taxonomy" id="1912936"/>
    <lineage>
        <taxon>Eukaryota</taxon>
        <taxon>Fungi</taxon>
        <taxon>Dikarya</taxon>
        <taxon>Basidiomycota</taxon>
        <taxon>Agaricomycotina</taxon>
        <taxon>Agaricomycetes</taxon>
        <taxon>Agaricomycetidae</taxon>
        <taxon>Boletales</taxon>
        <taxon>Suillineae</taxon>
        <taxon>Suillaceae</taxon>
        <taxon>Suillus</taxon>
    </lineage>
</organism>
<dbReference type="AlphaFoldDB" id="A0A9P7JKU7"/>
<comment type="caution">
    <text evidence="2">The sequence shown here is derived from an EMBL/GenBank/DDBJ whole genome shotgun (WGS) entry which is preliminary data.</text>
</comment>